<name>A0A5B7GB52_PORTR</name>
<proteinExistence type="predicted"/>
<organism evidence="2 3">
    <name type="scientific">Portunus trituberculatus</name>
    <name type="common">Swimming crab</name>
    <name type="synonym">Neptunus trituberculatus</name>
    <dbReference type="NCBI Taxonomy" id="210409"/>
    <lineage>
        <taxon>Eukaryota</taxon>
        <taxon>Metazoa</taxon>
        <taxon>Ecdysozoa</taxon>
        <taxon>Arthropoda</taxon>
        <taxon>Crustacea</taxon>
        <taxon>Multicrustacea</taxon>
        <taxon>Malacostraca</taxon>
        <taxon>Eumalacostraca</taxon>
        <taxon>Eucarida</taxon>
        <taxon>Decapoda</taxon>
        <taxon>Pleocyemata</taxon>
        <taxon>Brachyura</taxon>
        <taxon>Eubrachyura</taxon>
        <taxon>Portunoidea</taxon>
        <taxon>Portunidae</taxon>
        <taxon>Portuninae</taxon>
        <taxon>Portunus</taxon>
    </lineage>
</organism>
<sequence>MHLTTSLRQTNRLLTPPSSSPSANYLLVSPRLLPLATPCSSSSSSSSSCCCCRLTYPCQHLRSADTFGRLKHEPHYTTPTTTSSSSSSCFLPLSSSSSSPPTMFHVTVLSFLSLPTTDGGDGRRGRGGARVKVKFIIKIRRDVVVLYLVPKPPLPSPHRNSHP</sequence>
<feature type="region of interest" description="Disordered" evidence="1">
    <location>
        <begin position="1"/>
        <end position="20"/>
    </location>
</feature>
<gene>
    <name evidence="2" type="ORF">E2C01_048808</name>
</gene>
<dbReference type="AlphaFoldDB" id="A0A5B7GB52"/>
<evidence type="ECO:0000256" key="1">
    <source>
        <dbReference type="SAM" id="MobiDB-lite"/>
    </source>
</evidence>
<evidence type="ECO:0000313" key="2">
    <source>
        <dbReference type="EMBL" id="MPC54879.1"/>
    </source>
</evidence>
<dbReference type="EMBL" id="VSRR010012701">
    <property type="protein sequence ID" value="MPC54879.1"/>
    <property type="molecule type" value="Genomic_DNA"/>
</dbReference>
<keyword evidence="3" id="KW-1185">Reference proteome</keyword>
<accession>A0A5B7GB52</accession>
<dbReference type="Proteomes" id="UP000324222">
    <property type="component" value="Unassembled WGS sequence"/>
</dbReference>
<protein>
    <submittedName>
        <fullName evidence="2">Uncharacterized protein</fullName>
    </submittedName>
</protein>
<evidence type="ECO:0000313" key="3">
    <source>
        <dbReference type="Proteomes" id="UP000324222"/>
    </source>
</evidence>
<comment type="caution">
    <text evidence="2">The sequence shown here is derived from an EMBL/GenBank/DDBJ whole genome shotgun (WGS) entry which is preliminary data.</text>
</comment>
<reference evidence="2 3" key="1">
    <citation type="submission" date="2019-05" db="EMBL/GenBank/DDBJ databases">
        <title>Another draft genome of Portunus trituberculatus and its Hox gene families provides insights of decapod evolution.</title>
        <authorList>
            <person name="Jeong J.-H."/>
            <person name="Song I."/>
            <person name="Kim S."/>
            <person name="Choi T."/>
            <person name="Kim D."/>
            <person name="Ryu S."/>
            <person name="Kim W."/>
        </authorList>
    </citation>
    <scope>NUCLEOTIDE SEQUENCE [LARGE SCALE GENOMIC DNA]</scope>
    <source>
        <tissue evidence="2">Muscle</tissue>
    </source>
</reference>